<feature type="compositionally biased region" description="Polar residues" evidence="4">
    <location>
        <begin position="795"/>
        <end position="813"/>
    </location>
</feature>
<dbReference type="PROSITE" id="PS50088">
    <property type="entry name" value="ANK_REPEAT"/>
    <property type="match status" value="2"/>
</dbReference>
<feature type="region of interest" description="Disordered" evidence="4">
    <location>
        <begin position="722"/>
        <end position="742"/>
    </location>
</feature>
<dbReference type="Gene3D" id="1.20.1440.180">
    <property type="entry name" value="KEN domain"/>
    <property type="match status" value="1"/>
</dbReference>
<evidence type="ECO:0000256" key="2">
    <source>
        <dbReference type="ARBA" id="ARBA00022741"/>
    </source>
</evidence>
<dbReference type="Gene3D" id="1.10.510.10">
    <property type="entry name" value="Transferase(Phosphotransferase) domain 1"/>
    <property type="match status" value="2"/>
</dbReference>
<dbReference type="PROSITE" id="PS51392">
    <property type="entry name" value="KEN"/>
    <property type="match status" value="1"/>
</dbReference>
<keyword evidence="2" id="KW-0547">Nucleotide-binding</keyword>
<evidence type="ECO:0000256" key="4">
    <source>
        <dbReference type="SAM" id="MobiDB-lite"/>
    </source>
</evidence>
<feature type="region of interest" description="Disordered" evidence="4">
    <location>
        <begin position="454"/>
        <end position="494"/>
    </location>
</feature>
<dbReference type="InterPro" id="IPR036770">
    <property type="entry name" value="Ankyrin_rpt-contain_sf"/>
</dbReference>
<evidence type="ECO:0000256" key="1">
    <source>
        <dbReference type="ARBA" id="ARBA00022729"/>
    </source>
</evidence>
<dbReference type="GO" id="GO:0004674">
    <property type="term" value="F:protein serine/threonine kinase activity"/>
    <property type="evidence" value="ECO:0007669"/>
    <property type="project" value="InterPro"/>
</dbReference>
<evidence type="ECO:0000313" key="5">
    <source>
        <dbReference type="EMBL" id="CAH1796528.1"/>
    </source>
</evidence>
<dbReference type="EMBL" id="CAIIXF020000010">
    <property type="protein sequence ID" value="CAH1796528.1"/>
    <property type="molecule type" value="Genomic_DNA"/>
</dbReference>
<dbReference type="InterPro" id="IPR000719">
    <property type="entry name" value="Prot_kinase_dom"/>
</dbReference>
<feature type="compositionally biased region" description="Basic residues" evidence="4">
    <location>
        <begin position="542"/>
        <end position="557"/>
    </location>
</feature>
<dbReference type="GO" id="GO:1990604">
    <property type="term" value="C:IRE1-TRAF2-ASK1 complex"/>
    <property type="evidence" value="ECO:0007669"/>
    <property type="project" value="TreeGrafter"/>
</dbReference>
<dbReference type="Pfam" id="PF00069">
    <property type="entry name" value="Pkinase"/>
    <property type="match status" value="1"/>
</dbReference>
<sequence>MKPNKINSTEKSDGKSVDLTSMQLLKIFQGDEKFKQAFQSGVLDMPPLLVVTSMGSEEGVDVLLGSGADPNVINQMDGNSPLILAARIRHVNIMKKLLEKGADPSLTNKDGNNAFMAAVSTGDAGPVNLLWQYRSKFNINQTNKIGCSALYIAASRQWESCLNMLVCGGANKNQGNNRGMTPLMTVALKHDKKSLDRLISSGANILEENNDGVTALCYAIKKKNQAIVDVLMSKLDSNQRMKYVMGRDVQLSVLIGCTDDDILEDEDSEESISYTLFDVLATLSEPTDKYNMRHFIYENDILGKLVTMVERYAELDLFDNVDLILRDIMFPLMYNHTTREIELVFMGQFMDVYGPEVLVGVTKKKGQQDYDICTTVHVMRIFIVMGHCAIGKMWLSENFHKVAPHLATYRDHHKHVSPSKLLWEPEILAMWNIFKVWFEHMHRGESDKRLQELIATEEHEKQRRAKKREKKKLKRRQRNPRINDDSTRPDSDGIDEELSELTTSMNTLEIEASNYIRENATVDITPATINSMALEMQNKLSKSAKRRLKQREKRRLRKPSESSDTCSIEQEIPLEEFEIVVNKKKKRQKKLKKRETEKSRTDSVSVELDDPLRASFNDCEDDLLTERQTMSAVNPNSLRSVESCPVIEINSNQDQHSTIDQDEMFNIASCTSADIQQCSSQNKDETGTQNIQNEVPNMLNENLLICSPSLHVSSESNMAYNIPPKSKDPSQTSGNMSSHHKNNTIHIPEVYTPCESSAMKDMDMGASVAEATNSHLSAGNTNVKKTWADLVRSPNGDTLRSPNTSGYLDQSFNNDDDLSVDYPEKDSSAKQRDKHKQNLNQFQREIPPRFRNVKKAHVEINESQKLKKNGLEVNELNNHVGSKVNAISLDDWLNCSNANISNDKYTKTDDTVNFMNYKNAVVGKHEQNESLAKATVLETMPDSHAEDGPIDENQNVDICEMDVGGDTVVNDNVRQQTPPSLSVMIQQQNQLEMMKKQHQVMLHHLHYQQMLRYQSAQNRNVPRPPFVPIPSSLRFPNIQQLPQPPNLNLPSSHFHQDSTAKGHERVPNAKVALECPPCKPEETRDSNNNPTCYGRNGGERCQPIPEFKMSIEPNVENHKGQQNRLPLLQQNLHTNGEHVIDGCGQRNIHIEDQYINDNILGMHHSNPESDSFKSPTSDVDISGTNSVSLDASSLSISSVESCVGGMSHSLNKSACNESFNNLQNDSYPLKECPSMVLPTDKNFAYRTPTPPGYIHIRTEHLMDLKMKQCSPYDFGNTSDFSVLSSDSNGSIDQGKGDVRQVIARPRMLPVVDPNISLTQLVYYQYAQAFGTLETGNAPQTPWTHTNCPLQRVIDGTSPIQNLTTEDLIWSHENYNKVYSEQISKQNMNQSYPVSSSGSSGTENLLNSIYDVNFQQETLDVGTNYSPTLSNRCDDTSPPQEISIDGHDSPERISGDCSPHKLSKGFNDSPQKIEDRCSPCKPLDESNHPPSNISDKRSVTHKTIPNLMDIEVYPFRDLLKTNLHQNDNIEEFEVEELPQWAEDNSDGSPIHTLDDLNKQTELFITDFEKQQTPDSLNDNCKQTKDAAQSNAPNINDICYNVKSVNEREADNGSIPEFFPSAFDDVIKPWDFSTESDKDTTDAQFCTSSPKKQVDINSNPVVQHIPSLLDLSPVKLVEPNTMMISELERVQHSRSQNIRRKVIVPNENISHQYPQQIPSLVGVANVTQAEKHPNIVPVLKNASMGPLHLLKGNSRWQPKSQLWMPYLQNIAMTPPERCITLPSGTKIERNSRTDQVTVVLGIMTDGTECAVKIIPGPKKDEYRTLTNGLLSISHRLQSDFLLQFKHYEEHCNIGFITMELCEESLDLYLHRILETHHAIDDWLKNRLIWQLLKGLQHLHDNVKVAHGNLKPQNILIDDEGRLKMSDYRLPSKFSAINTDRRPGSFGCNPQCWRSSEMLKWMTDRQAVLPPHGTAAAFEHTFNSDVQVAGMLVYYILTQAHPFGDNPDVIYNNCSRGWASITDLDEEASDLVMMMITFPPHERPRVSVTLRHPYFWAEDKRLRFLLQVGQDLAHSNAPEQIKGLLNSQSFRIMKASWCGLVHKELLDLMRDVDSYSYNASVVDLLRFIHSCCKYYQAMNGELQELLRDRYQYFTARFPRLLVSVYRVIKTTPWTERGAYKPFF</sequence>
<feature type="compositionally biased region" description="Basic residues" evidence="4">
    <location>
        <begin position="462"/>
        <end position="479"/>
    </location>
</feature>
<dbReference type="GO" id="GO:0005524">
    <property type="term" value="F:ATP binding"/>
    <property type="evidence" value="ECO:0007669"/>
    <property type="project" value="UniProtKB-KW"/>
</dbReference>
<dbReference type="SUPFAM" id="SSF48403">
    <property type="entry name" value="Ankyrin repeat"/>
    <property type="match status" value="1"/>
</dbReference>
<dbReference type="Proteomes" id="UP000749559">
    <property type="component" value="Unassembled WGS sequence"/>
</dbReference>
<dbReference type="PANTHER" id="PTHR13954:SF6">
    <property type="entry name" value="NON-SPECIFIC SERINE_THREONINE PROTEIN KINASE"/>
    <property type="match status" value="1"/>
</dbReference>
<protein>
    <submittedName>
        <fullName evidence="5">Uncharacterized protein</fullName>
    </submittedName>
</protein>
<feature type="compositionally biased region" description="Basic and acidic residues" evidence="4">
    <location>
        <begin position="822"/>
        <end position="831"/>
    </location>
</feature>
<dbReference type="Pfam" id="PF06479">
    <property type="entry name" value="Ribonuc_2-5A"/>
    <property type="match status" value="1"/>
</dbReference>
<feature type="region of interest" description="Disordered" evidence="4">
    <location>
        <begin position="792"/>
        <end position="847"/>
    </location>
</feature>
<feature type="region of interest" description="Disordered" evidence="4">
    <location>
        <begin position="540"/>
        <end position="566"/>
    </location>
</feature>
<organism evidence="5 6">
    <name type="scientific">Owenia fusiformis</name>
    <name type="common">Polychaete worm</name>
    <dbReference type="NCBI Taxonomy" id="6347"/>
    <lineage>
        <taxon>Eukaryota</taxon>
        <taxon>Metazoa</taxon>
        <taxon>Spiralia</taxon>
        <taxon>Lophotrochozoa</taxon>
        <taxon>Annelida</taxon>
        <taxon>Polychaeta</taxon>
        <taxon>Sedentaria</taxon>
        <taxon>Canalipalpata</taxon>
        <taxon>Sabellida</taxon>
        <taxon>Oweniida</taxon>
        <taxon>Oweniidae</taxon>
        <taxon>Owenia</taxon>
    </lineage>
</organism>
<evidence type="ECO:0000256" key="3">
    <source>
        <dbReference type="ARBA" id="ARBA00022840"/>
    </source>
</evidence>
<dbReference type="InterPro" id="IPR002110">
    <property type="entry name" value="Ankyrin_rpt"/>
</dbReference>
<proteinExistence type="predicted"/>
<dbReference type="PROSITE" id="PS50011">
    <property type="entry name" value="PROTEIN_KINASE_DOM"/>
    <property type="match status" value="1"/>
</dbReference>
<keyword evidence="1" id="KW-0732">Signal</keyword>
<feature type="compositionally biased region" description="Basic and acidic residues" evidence="4">
    <location>
        <begin position="481"/>
        <end position="491"/>
    </location>
</feature>
<keyword evidence="6" id="KW-1185">Reference proteome</keyword>
<dbReference type="PANTHER" id="PTHR13954">
    <property type="entry name" value="IRE1-RELATED"/>
    <property type="match status" value="1"/>
</dbReference>
<dbReference type="SUPFAM" id="SSF56112">
    <property type="entry name" value="Protein kinase-like (PK-like)"/>
    <property type="match status" value="1"/>
</dbReference>
<dbReference type="InterPro" id="IPR010513">
    <property type="entry name" value="KEN_dom"/>
</dbReference>
<dbReference type="GO" id="GO:0070059">
    <property type="term" value="P:intrinsic apoptotic signaling pathway in response to endoplasmic reticulum stress"/>
    <property type="evidence" value="ECO:0007669"/>
    <property type="project" value="TreeGrafter"/>
</dbReference>
<dbReference type="GO" id="GO:0004521">
    <property type="term" value="F:RNA endonuclease activity"/>
    <property type="evidence" value="ECO:0007669"/>
    <property type="project" value="InterPro"/>
</dbReference>
<dbReference type="Pfam" id="PF12796">
    <property type="entry name" value="Ank_2"/>
    <property type="match status" value="2"/>
</dbReference>
<comment type="caution">
    <text evidence="5">The sequence shown here is derived from an EMBL/GenBank/DDBJ whole genome shotgun (WGS) entry which is preliminary data.</text>
</comment>
<dbReference type="GO" id="GO:0006397">
    <property type="term" value="P:mRNA processing"/>
    <property type="evidence" value="ECO:0007669"/>
    <property type="project" value="InterPro"/>
</dbReference>
<dbReference type="InterPro" id="IPR038357">
    <property type="entry name" value="KEN_sf"/>
</dbReference>
<name>A0A8J1TXN3_OWEFU</name>
<dbReference type="PROSITE" id="PS50297">
    <property type="entry name" value="ANK_REP_REGION"/>
    <property type="match status" value="1"/>
</dbReference>
<gene>
    <name evidence="5" type="ORF">OFUS_LOCUS20927</name>
</gene>
<keyword evidence="3" id="KW-0067">ATP-binding</keyword>
<accession>A0A8J1TXN3</accession>
<feature type="region of interest" description="Disordered" evidence="4">
    <location>
        <begin position="1422"/>
        <end position="1496"/>
    </location>
</feature>
<evidence type="ECO:0000313" key="6">
    <source>
        <dbReference type="Proteomes" id="UP000749559"/>
    </source>
</evidence>
<dbReference type="InterPro" id="IPR045133">
    <property type="entry name" value="IRE1/2-like"/>
</dbReference>
<dbReference type="Gene3D" id="1.25.40.20">
    <property type="entry name" value="Ankyrin repeat-containing domain"/>
    <property type="match status" value="1"/>
</dbReference>
<dbReference type="OrthoDB" id="6060579at2759"/>
<reference evidence="5" key="1">
    <citation type="submission" date="2022-03" db="EMBL/GenBank/DDBJ databases">
        <authorList>
            <person name="Martin C."/>
        </authorList>
    </citation>
    <scope>NUCLEOTIDE SEQUENCE</scope>
</reference>
<feature type="compositionally biased region" description="Basic and acidic residues" evidence="4">
    <location>
        <begin position="1470"/>
        <end position="1486"/>
    </location>
</feature>
<dbReference type="InterPro" id="IPR011009">
    <property type="entry name" value="Kinase-like_dom_sf"/>
</dbReference>
<feature type="compositionally biased region" description="Basic and acidic residues" evidence="4">
    <location>
        <begin position="1443"/>
        <end position="1453"/>
    </location>
</feature>
<feature type="region of interest" description="Disordered" evidence="4">
    <location>
        <begin position="585"/>
        <end position="606"/>
    </location>
</feature>
<dbReference type="GO" id="GO:0051082">
    <property type="term" value="F:unfolded protein binding"/>
    <property type="evidence" value="ECO:0007669"/>
    <property type="project" value="TreeGrafter"/>
</dbReference>
<dbReference type="SMART" id="SM00248">
    <property type="entry name" value="ANK"/>
    <property type="match status" value="6"/>
</dbReference>
<dbReference type="SMART" id="SM00220">
    <property type="entry name" value="S_TKc"/>
    <property type="match status" value="1"/>
</dbReference>
<dbReference type="GO" id="GO:0036498">
    <property type="term" value="P:IRE1-mediated unfolded protein response"/>
    <property type="evidence" value="ECO:0007669"/>
    <property type="project" value="TreeGrafter"/>
</dbReference>